<name>A0A2G8KSH6_STIJA</name>
<feature type="compositionally biased region" description="Basic residues" evidence="3">
    <location>
        <begin position="236"/>
        <end position="250"/>
    </location>
</feature>
<evidence type="ECO:0000259" key="4">
    <source>
        <dbReference type="PROSITE" id="PS50827"/>
    </source>
</evidence>
<feature type="compositionally biased region" description="Basic and acidic residues" evidence="3">
    <location>
        <begin position="689"/>
        <end position="732"/>
    </location>
</feature>
<dbReference type="GO" id="GO:0006974">
    <property type="term" value="P:DNA damage response"/>
    <property type="evidence" value="ECO:0007669"/>
    <property type="project" value="TreeGrafter"/>
</dbReference>
<feature type="region of interest" description="Disordered" evidence="3">
    <location>
        <begin position="160"/>
        <end position="202"/>
    </location>
</feature>
<dbReference type="EMBL" id="MRZV01000400">
    <property type="protein sequence ID" value="PIK50890.1"/>
    <property type="molecule type" value="Genomic_DNA"/>
</dbReference>
<comment type="subcellular location">
    <subcellularLocation>
        <location evidence="1">Nucleus</location>
    </subcellularLocation>
</comment>
<evidence type="ECO:0000256" key="1">
    <source>
        <dbReference type="ARBA" id="ARBA00004123"/>
    </source>
</evidence>
<feature type="region of interest" description="Disordered" evidence="3">
    <location>
        <begin position="689"/>
        <end position="760"/>
    </location>
</feature>
<dbReference type="GO" id="GO:0090535">
    <property type="term" value="C:WICH complex"/>
    <property type="evidence" value="ECO:0007669"/>
    <property type="project" value="InterPro"/>
</dbReference>
<feature type="compositionally biased region" description="Polar residues" evidence="3">
    <location>
        <begin position="349"/>
        <end position="361"/>
    </location>
</feature>
<feature type="compositionally biased region" description="Basic and acidic residues" evidence="3">
    <location>
        <begin position="462"/>
        <end position="475"/>
    </location>
</feature>
<dbReference type="GO" id="GO:0042393">
    <property type="term" value="F:histone binding"/>
    <property type="evidence" value="ECO:0007669"/>
    <property type="project" value="TreeGrafter"/>
</dbReference>
<feature type="domain" description="DDT" evidence="4">
    <location>
        <begin position="504"/>
        <end position="568"/>
    </location>
</feature>
<protein>
    <submittedName>
        <fullName evidence="5">Putative tyrosine-protein kinase</fullName>
    </submittedName>
</protein>
<evidence type="ECO:0000313" key="6">
    <source>
        <dbReference type="Proteomes" id="UP000230750"/>
    </source>
</evidence>
<proteinExistence type="predicted"/>
<feature type="compositionally biased region" description="Basic residues" evidence="3">
    <location>
        <begin position="387"/>
        <end position="404"/>
    </location>
</feature>
<keyword evidence="2" id="KW-0539">Nucleus</keyword>
<dbReference type="OrthoDB" id="787137at2759"/>
<feature type="compositionally biased region" description="Pro residues" evidence="3">
    <location>
        <begin position="425"/>
        <end position="434"/>
    </location>
</feature>
<dbReference type="PANTHER" id="PTHR46802:SF1">
    <property type="entry name" value="TYROSINE-PROTEIN KINASE BAZ1B"/>
    <property type="match status" value="1"/>
</dbReference>
<reference evidence="5 6" key="1">
    <citation type="journal article" date="2017" name="PLoS Biol.">
        <title>The sea cucumber genome provides insights into morphological evolution and visceral regeneration.</title>
        <authorList>
            <person name="Zhang X."/>
            <person name="Sun L."/>
            <person name="Yuan J."/>
            <person name="Sun Y."/>
            <person name="Gao Y."/>
            <person name="Zhang L."/>
            <person name="Li S."/>
            <person name="Dai H."/>
            <person name="Hamel J.F."/>
            <person name="Liu C."/>
            <person name="Yu Y."/>
            <person name="Liu S."/>
            <person name="Lin W."/>
            <person name="Guo K."/>
            <person name="Jin S."/>
            <person name="Xu P."/>
            <person name="Storey K.B."/>
            <person name="Huan P."/>
            <person name="Zhang T."/>
            <person name="Zhou Y."/>
            <person name="Zhang J."/>
            <person name="Lin C."/>
            <person name="Li X."/>
            <person name="Xing L."/>
            <person name="Huo D."/>
            <person name="Sun M."/>
            <person name="Wang L."/>
            <person name="Mercier A."/>
            <person name="Li F."/>
            <person name="Yang H."/>
            <person name="Xiang J."/>
        </authorList>
    </citation>
    <scope>NUCLEOTIDE SEQUENCE [LARGE SCALE GENOMIC DNA]</scope>
    <source>
        <strain evidence="5">Shaxun</strain>
        <tissue evidence="5">Muscle</tissue>
    </source>
</reference>
<sequence length="760" mass="85030">MRQNREQFNTQFHVGEVVELAKCKGKIVKGKIVQVKSEPNQTCNGSPSSDKENHSIEPELLRKSKSNKNKPLYYNIQIGGKTGKVISSVPASDLIRCEDVPAPEFISLLIRSNALQAGTKSNSTWVVTPDVVKALDIRNKLIETMLPSTRISIRGLKGAAKRKPTVTSPNAQAIKKPKVENGCNADLADGEKTPPKRDSNPVVIVDTDSEEYQDASSVSPSPEKVPWITATVLLKPRPKGRPARPQRRHPASVVHSQKNLQRGEKRKRKSGQKEAFDTDGQTRQGIPAKVSKTEGKSVPLKKSPAKLSPKKGLTTPKNSPSKKSVSLATLARSLKSSPKKKLSDGARGKTNSPAKSRTPVKSQKGKGKSPTKVSKTSPKKTPVVKKTPLKQRKLSLKASKSKKKTQPEYNSSDDDALILYKIAKPTPPFTPREPPIAAKQKMTPEEKKKILEAKRGERKKKREAEKKKKLEEEKEKAKRYEDQVLDLKPLIVPKPVPLPEGLPNTLFGDIAMVVEFLNCYSGFLMPNDPYPVTTDSFMKALVCDKEGFAYLSRMMVILLKTLLQDQITEDFVELGMKLSDIPVNMHTASELLRLSLLQADTDTLESKDYESDTSSITQEEGEFTAPQDLVELLETSEFFSLSPEEKLELMVCVCNRILSTYSLVDYMEDKQRKAAKLWCQKMQTLKLKNDQKREEKKRLREVREAAQKQRKEEEEKKKAEKETNGSKPEVKKPAKKKAKKEETKKETPAVVEEPEDLPYC</sequence>
<evidence type="ECO:0000256" key="3">
    <source>
        <dbReference type="SAM" id="MobiDB-lite"/>
    </source>
</evidence>
<evidence type="ECO:0000313" key="5">
    <source>
        <dbReference type="EMBL" id="PIK50890.1"/>
    </source>
</evidence>
<dbReference type="InterPro" id="IPR018501">
    <property type="entry name" value="DDT_dom"/>
</dbReference>
<keyword evidence="6" id="KW-1185">Reference proteome</keyword>
<feature type="region of interest" description="Disordered" evidence="3">
    <location>
        <begin position="233"/>
        <end position="412"/>
    </location>
</feature>
<dbReference type="SMART" id="SM00571">
    <property type="entry name" value="DDT"/>
    <property type="match status" value="1"/>
</dbReference>
<dbReference type="Pfam" id="PF02791">
    <property type="entry name" value="DDT"/>
    <property type="match status" value="1"/>
</dbReference>
<feature type="compositionally biased region" description="Polar residues" evidence="3">
    <location>
        <begin position="315"/>
        <end position="327"/>
    </location>
</feature>
<dbReference type="PROSITE" id="PS50827">
    <property type="entry name" value="DDT"/>
    <property type="match status" value="1"/>
</dbReference>
<dbReference type="InterPro" id="IPR047174">
    <property type="entry name" value="BAZ1B"/>
</dbReference>
<feature type="compositionally biased region" description="Basic and acidic residues" evidence="3">
    <location>
        <begin position="189"/>
        <end position="199"/>
    </location>
</feature>
<dbReference type="InterPro" id="IPR028942">
    <property type="entry name" value="WHIM1_dom"/>
</dbReference>
<feature type="compositionally biased region" description="Low complexity" evidence="3">
    <location>
        <begin position="296"/>
        <end position="313"/>
    </location>
</feature>
<feature type="compositionally biased region" description="Basic and acidic residues" evidence="3">
    <location>
        <begin position="442"/>
        <end position="455"/>
    </location>
</feature>
<keyword evidence="5" id="KW-0418">Kinase</keyword>
<evidence type="ECO:0000256" key="2">
    <source>
        <dbReference type="ARBA" id="ARBA00023242"/>
    </source>
</evidence>
<organism evidence="5 6">
    <name type="scientific">Stichopus japonicus</name>
    <name type="common">Sea cucumber</name>
    <dbReference type="NCBI Taxonomy" id="307972"/>
    <lineage>
        <taxon>Eukaryota</taxon>
        <taxon>Metazoa</taxon>
        <taxon>Echinodermata</taxon>
        <taxon>Eleutherozoa</taxon>
        <taxon>Echinozoa</taxon>
        <taxon>Holothuroidea</taxon>
        <taxon>Aspidochirotacea</taxon>
        <taxon>Aspidochirotida</taxon>
        <taxon>Stichopodidae</taxon>
        <taxon>Apostichopus</taxon>
    </lineage>
</organism>
<dbReference type="STRING" id="307972.A0A2G8KSH6"/>
<feature type="compositionally biased region" description="Low complexity" evidence="3">
    <location>
        <begin position="370"/>
        <end position="386"/>
    </location>
</feature>
<dbReference type="Pfam" id="PF15612">
    <property type="entry name" value="WHIM1"/>
    <property type="match status" value="1"/>
</dbReference>
<dbReference type="AlphaFoldDB" id="A0A2G8KSH6"/>
<gene>
    <name evidence="5" type="ORF">BSL78_12234</name>
</gene>
<dbReference type="PANTHER" id="PTHR46802">
    <property type="entry name" value="TYROSINE-PROTEIN KINASE BAZ1B"/>
    <property type="match status" value="1"/>
</dbReference>
<accession>A0A2G8KSH6</accession>
<dbReference type="Proteomes" id="UP000230750">
    <property type="component" value="Unassembled WGS sequence"/>
</dbReference>
<dbReference type="GO" id="GO:0140801">
    <property type="term" value="F:histone H2AXY142 kinase activity"/>
    <property type="evidence" value="ECO:0007669"/>
    <property type="project" value="InterPro"/>
</dbReference>
<keyword evidence="5" id="KW-0808">Transferase</keyword>
<comment type="caution">
    <text evidence="5">The sequence shown here is derived from an EMBL/GenBank/DDBJ whole genome shotgun (WGS) entry which is preliminary data.</text>
</comment>
<feature type="region of interest" description="Disordered" evidence="3">
    <location>
        <begin position="424"/>
        <end position="475"/>
    </location>
</feature>